<organism evidence="2 3">
    <name type="scientific">Enhygromyxa salina</name>
    <dbReference type="NCBI Taxonomy" id="215803"/>
    <lineage>
        <taxon>Bacteria</taxon>
        <taxon>Pseudomonadati</taxon>
        <taxon>Myxococcota</taxon>
        <taxon>Polyangia</taxon>
        <taxon>Nannocystales</taxon>
        <taxon>Nannocystaceae</taxon>
        <taxon>Enhygromyxa</taxon>
    </lineage>
</organism>
<sequence length="559" mass="60439">MVVGGEGGARRMIMAPSVTPVSELSLDDRPLAIERSADARYLIVTLPYELWIIDAKTLAEQRTIPLSMAWPSVVEGWEGALWIGGQHLFRGSVGSTAVTKAGTKLGGYVDHVTLIRDDLLCGVGSQGELLWDIDRDAPVHKRKSPGPAAIAVVASADGRAVFSDGSPTAWVIDPAHPAGYAQLRLSATSPVPVAAEGIVRLARTDGTRGGRVLLAARDGAVAWTGRDLRLAGERLPAGKRDMTPLAIAGDERWVYVLRGRGTLQRFLIAQPNQARAGGSGGSKHKGKKRRQQHQPLPGQQAGELEPPPLPEAQEVRLDKLAECMTLLVDDDKRTLVLGGPKADARLGRLWTVDPDALDWKELQLGERILEPLPPPPDPDAEPPPPQRPSFIATKNKLSGPKISAVSVDDIVGKVGDAGVEYWLTHGSGTVLDRPTQRRSVADTLPGDAALLPAMVRFNEGTARPALLIWPGVVEDYDGAPPEPQLLVWGDDPRAWMPLETPQLRAQKWARTDVFPIQVALAGVPEGLPGKRQTLDPKWNDPQHFEAMAKECKKLLKILW</sequence>
<feature type="compositionally biased region" description="Pro residues" evidence="1">
    <location>
        <begin position="371"/>
        <end position="387"/>
    </location>
</feature>
<dbReference type="SUPFAM" id="SSF50969">
    <property type="entry name" value="YVTN repeat-like/Quinoprotein amine dehydrogenase"/>
    <property type="match status" value="1"/>
</dbReference>
<reference evidence="2 3" key="1">
    <citation type="submission" date="2014-12" db="EMBL/GenBank/DDBJ databases">
        <title>Genome assembly of Enhygromyxa salina DSM 15201.</title>
        <authorList>
            <person name="Sharma G."/>
            <person name="Subramanian S."/>
        </authorList>
    </citation>
    <scope>NUCLEOTIDE SEQUENCE [LARGE SCALE GENOMIC DNA]</scope>
    <source>
        <strain evidence="2 3">DSM 15201</strain>
    </source>
</reference>
<dbReference type="Proteomes" id="UP000031599">
    <property type="component" value="Unassembled WGS sequence"/>
</dbReference>
<evidence type="ECO:0000313" key="2">
    <source>
        <dbReference type="EMBL" id="KIG17083.1"/>
    </source>
</evidence>
<feature type="region of interest" description="Disordered" evidence="1">
    <location>
        <begin position="368"/>
        <end position="388"/>
    </location>
</feature>
<comment type="caution">
    <text evidence="2">The sequence shown here is derived from an EMBL/GenBank/DDBJ whole genome shotgun (WGS) entry which is preliminary data.</text>
</comment>
<name>A0A0C2A104_9BACT</name>
<dbReference type="InterPro" id="IPR011044">
    <property type="entry name" value="Quino_amine_DH_bsu"/>
</dbReference>
<evidence type="ECO:0000256" key="1">
    <source>
        <dbReference type="SAM" id="MobiDB-lite"/>
    </source>
</evidence>
<gene>
    <name evidence="2" type="ORF">DB30_03680</name>
</gene>
<accession>A0A0C2A104</accession>
<dbReference type="AlphaFoldDB" id="A0A0C2A104"/>
<feature type="compositionally biased region" description="Basic residues" evidence="1">
    <location>
        <begin position="282"/>
        <end position="292"/>
    </location>
</feature>
<proteinExistence type="predicted"/>
<evidence type="ECO:0000313" key="3">
    <source>
        <dbReference type="Proteomes" id="UP000031599"/>
    </source>
</evidence>
<feature type="region of interest" description="Disordered" evidence="1">
    <location>
        <begin position="268"/>
        <end position="309"/>
    </location>
</feature>
<protein>
    <submittedName>
        <fullName evidence="2">Uncharacterized protein</fullName>
    </submittedName>
</protein>
<dbReference type="EMBL" id="JMCC02000029">
    <property type="protein sequence ID" value="KIG17083.1"/>
    <property type="molecule type" value="Genomic_DNA"/>
</dbReference>